<proteinExistence type="predicted"/>
<sequence>MLPHFDELLLHPDWEVFKSHRQAEVYIQEDPGRPHHLLDSELLHTGLQSAPAQKPASGHHPRETDYTETSMTPSCSRTRLKNEDKDLTFNLVQKTLTQDMEDTRVSTEDQVMKMDDLSVTQGS</sequence>
<evidence type="ECO:0000313" key="3">
    <source>
        <dbReference type="Proteomes" id="UP001178508"/>
    </source>
</evidence>
<organism evidence="2 3">
    <name type="scientific">Xyrichtys novacula</name>
    <name type="common">Pearly razorfish</name>
    <name type="synonym">Hemipteronotus novacula</name>
    <dbReference type="NCBI Taxonomy" id="13765"/>
    <lineage>
        <taxon>Eukaryota</taxon>
        <taxon>Metazoa</taxon>
        <taxon>Chordata</taxon>
        <taxon>Craniata</taxon>
        <taxon>Vertebrata</taxon>
        <taxon>Euteleostomi</taxon>
        <taxon>Actinopterygii</taxon>
        <taxon>Neopterygii</taxon>
        <taxon>Teleostei</taxon>
        <taxon>Neoteleostei</taxon>
        <taxon>Acanthomorphata</taxon>
        <taxon>Eupercaria</taxon>
        <taxon>Labriformes</taxon>
        <taxon>Labridae</taxon>
        <taxon>Xyrichtys</taxon>
    </lineage>
</organism>
<reference evidence="2" key="1">
    <citation type="submission" date="2023-08" db="EMBL/GenBank/DDBJ databases">
        <authorList>
            <person name="Alioto T."/>
            <person name="Alioto T."/>
            <person name="Gomez Garrido J."/>
        </authorList>
    </citation>
    <scope>NUCLEOTIDE SEQUENCE</scope>
</reference>
<feature type="compositionally biased region" description="Basic and acidic residues" evidence="1">
    <location>
        <begin position="101"/>
        <end position="116"/>
    </location>
</feature>
<evidence type="ECO:0000256" key="1">
    <source>
        <dbReference type="SAM" id="MobiDB-lite"/>
    </source>
</evidence>
<evidence type="ECO:0000313" key="2">
    <source>
        <dbReference type="EMBL" id="CAJ1051513.1"/>
    </source>
</evidence>
<dbReference type="EMBL" id="OY660865">
    <property type="protein sequence ID" value="CAJ1051513.1"/>
    <property type="molecule type" value="Genomic_DNA"/>
</dbReference>
<name>A0AAV1ERV1_XYRNO</name>
<accession>A0AAV1ERV1</accession>
<feature type="region of interest" description="Disordered" evidence="1">
    <location>
        <begin position="44"/>
        <end position="79"/>
    </location>
</feature>
<keyword evidence="3" id="KW-1185">Reference proteome</keyword>
<feature type="region of interest" description="Disordered" evidence="1">
    <location>
        <begin position="100"/>
        <end position="123"/>
    </location>
</feature>
<dbReference type="Proteomes" id="UP001178508">
    <property type="component" value="Chromosome 2"/>
</dbReference>
<gene>
    <name evidence="2" type="ORF">XNOV1_A013837</name>
</gene>
<protein>
    <submittedName>
        <fullName evidence="2">Uncharacterized protein</fullName>
    </submittedName>
</protein>
<feature type="compositionally biased region" description="Polar residues" evidence="1">
    <location>
        <begin position="67"/>
        <end position="77"/>
    </location>
</feature>
<dbReference type="AlphaFoldDB" id="A0AAV1ERV1"/>